<feature type="compositionally biased region" description="Basic and acidic residues" evidence="1">
    <location>
        <begin position="104"/>
        <end position="120"/>
    </location>
</feature>
<keyword evidence="3" id="KW-1185">Reference proteome</keyword>
<protein>
    <submittedName>
        <fullName evidence="2">Uncharacterized protein</fullName>
    </submittedName>
</protein>
<dbReference type="AlphaFoldDB" id="A0AAV4BSW6"/>
<evidence type="ECO:0000313" key="3">
    <source>
        <dbReference type="Proteomes" id="UP000735302"/>
    </source>
</evidence>
<sequence>MLCIVRCYPTCRCIVRELYLVHYCYSPLGEIETKLRLAAFGEIDGAQGEGRGHWREGQRGDVGHNHVGSGECWRHRRLVDLSGHCARKLLKFGQELTPVAASPRRVERSQLVNHRTEPRKPSGFSTNRSSCHCFHVS</sequence>
<gene>
    <name evidence="2" type="ORF">PoB_004869000</name>
</gene>
<evidence type="ECO:0000256" key="1">
    <source>
        <dbReference type="SAM" id="MobiDB-lite"/>
    </source>
</evidence>
<feature type="region of interest" description="Disordered" evidence="1">
    <location>
        <begin position="103"/>
        <end position="129"/>
    </location>
</feature>
<dbReference type="EMBL" id="BLXT01005342">
    <property type="protein sequence ID" value="GFO22185.1"/>
    <property type="molecule type" value="Genomic_DNA"/>
</dbReference>
<organism evidence="2 3">
    <name type="scientific">Plakobranchus ocellatus</name>
    <dbReference type="NCBI Taxonomy" id="259542"/>
    <lineage>
        <taxon>Eukaryota</taxon>
        <taxon>Metazoa</taxon>
        <taxon>Spiralia</taxon>
        <taxon>Lophotrochozoa</taxon>
        <taxon>Mollusca</taxon>
        <taxon>Gastropoda</taxon>
        <taxon>Heterobranchia</taxon>
        <taxon>Euthyneura</taxon>
        <taxon>Panpulmonata</taxon>
        <taxon>Sacoglossa</taxon>
        <taxon>Placobranchoidea</taxon>
        <taxon>Plakobranchidae</taxon>
        <taxon>Plakobranchus</taxon>
    </lineage>
</organism>
<comment type="caution">
    <text evidence="2">The sequence shown here is derived from an EMBL/GenBank/DDBJ whole genome shotgun (WGS) entry which is preliminary data.</text>
</comment>
<name>A0AAV4BSW6_9GAST</name>
<accession>A0AAV4BSW6</accession>
<reference evidence="2 3" key="1">
    <citation type="journal article" date="2021" name="Elife">
        <title>Chloroplast acquisition without the gene transfer in kleptoplastic sea slugs, Plakobranchus ocellatus.</title>
        <authorList>
            <person name="Maeda T."/>
            <person name="Takahashi S."/>
            <person name="Yoshida T."/>
            <person name="Shimamura S."/>
            <person name="Takaki Y."/>
            <person name="Nagai Y."/>
            <person name="Toyoda A."/>
            <person name="Suzuki Y."/>
            <person name="Arimoto A."/>
            <person name="Ishii H."/>
            <person name="Satoh N."/>
            <person name="Nishiyama T."/>
            <person name="Hasebe M."/>
            <person name="Maruyama T."/>
            <person name="Minagawa J."/>
            <person name="Obokata J."/>
            <person name="Shigenobu S."/>
        </authorList>
    </citation>
    <scope>NUCLEOTIDE SEQUENCE [LARGE SCALE GENOMIC DNA]</scope>
</reference>
<proteinExistence type="predicted"/>
<dbReference type="Proteomes" id="UP000735302">
    <property type="component" value="Unassembled WGS sequence"/>
</dbReference>
<evidence type="ECO:0000313" key="2">
    <source>
        <dbReference type="EMBL" id="GFO22185.1"/>
    </source>
</evidence>